<accession>A0A563EM42</accession>
<proteinExistence type="predicted"/>
<dbReference type="Gene3D" id="3.40.50.720">
    <property type="entry name" value="NAD(P)-binding Rossmann-like Domain"/>
    <property type="match status" value="1"/>
</dbReference>
<dbReference type="RefSeq" id="WP_146356724.1">
    <property type="nucleotide sequence ID" value="NZ_VOBR01000022.1"/>
</dbReference>
<dbReference type="PANTHER" id="PTHR48079:SF6">
    <property type="entry name" value="NAD(P)-BINDING DOMAIN-CONTAINING PROTEIN-RELATED"/>
    <property type="match status" value="1"/>
</dbReference>
<dbReference type="GO" id="GO:0005737">
    <property type="term" value="C:cytoplasm"/>
    <property type="evidence" value="ECO:0007669"/>
    <property type="project" value="TreeGrafter"/>
</dbReference>
<protein>
    <submittedName>
        <fullName evidence="2">NAD-dependent epimerase/dehydratase family protein</fullName>
    </submittedName>
</protein>
<dbReference type="Pfam" id="PF01370">
    <property type="entry name" value="Epimerase"/>
    <property type="match status" value="1"/>
</dbReference>
<keyword evidence="3" id="KW-1185">Reference proteome</keyword>
<comment type="caution">
    <text evidence="2">The sequence shown here is derived from an EMBL/GenBank/DDBJ whole genome shotgun (WGS) entry which is preliminary data.</text>
</comment>
<organism evidence="2 3">
    <name type="scientific">Lentzea tibetensis</name>
    <dbReference type="NCBI Taxonomy" id="2591470"/>
    <lineage>
        <taxon>Bacteria</taxon>
        <taxon>Bacillati</taxon>
        <taxon>Actinomycetota</taxon>
        <taxon>Actinomycetes</taxon>
        <taxon>Pseudonocardiales</taxon>
        <taxon>Pseudonocardiaceae</taxon>
        <taxon>Lentzea</taxon>
    </lineage>
</organism>
<sequence length="331" mass="35496">MTEVLVTGAAGHLGANLVRQLVADGESVRVLVRPGSDDSGLAGLDVRRFEADLRDATALRPAVRGATRLFHCAAVISTVAGGEREIYASNVLGTRNLLDAALAEGVERVVVTGSFGAVGHLPDRPSDERVPFDPFTPHTAYQATKVLVAHEALRAHADGLDVVLATSCAIVGPHDYLPSRMGRLLLRFANGQLRAYIDGGFEFVAARDVVAGHLLAMAKGRSGAQYLLGSGYRSMDQLMATFEEVTGRRRPRLKLPPALVGGVGRVLSPLLARTGREQLLTPAAVRLLTQGRRADCTRARVELGYAPTSVEDAIREAHDDFVRRGLIRRQS</sequence>
<evidence type="ECO:0000313" key="2">
    <source>
        <dbReference type="EMBL" id="TWP48109.1"/>
    </source>
</evidence>
<dbReference type="EMBL" id="VOBR01000022">
    <property type="protein sequence ID" value="TWP48109.1"/>
    <property type="molecule type" value="Genomic_DNA"/>
</dbReference>
<dbReference type="OrthoDB" id="3338687at2"/>
<dbReference type="Proteomes" id="UP000316639">
    <property type="component" value="Unassembled WGS sequence"/>
</dbReference>
<dbReference type="GO" id="GO:0004029">
    <property type="term" value="F:aldehyde dehydrogenase (NAD+) activity"/>
    <property type="evidence" value="ECO:0007669"/>
    <property type="project" value="TreeGrafter"/>
</dbReference>
<dbReference type="PANTHER" id="PTHR48079">
    <property type="entry name" value="PROTEIN YEEZ"/>
    <property type="match status" value="1"/>
</dbReference>
<dbReference type="InterPro" id="IPR001509">
    <property type="entry name" value="Epimerase_deHydtase"/>
</dbReference>
<feature type="domain" description="NAD-dependent epimerase/dehydratase" evidence="1">
    <location>
        <begin position="4"/>
        <end position="229"/>
    </location>
</feature>
<reference evidence="2 3" key="1">
    <citation type="submission" date="2019-07" db="EMBL/GenBank/DDBJ databases">
        <title>Lentzea xizangensis sp. nov., isolated from Qinghai-Tibetan Plateau Soils.</title>
        <authorList>
            <person name="Huang J."/>
        </authorList>
    </citation>
    <scope>NUCLEOTIDE SEQUENCE [LARGE SCALE GENOMIC DNA]</scope>
    <source>
        <strain evidence="2 3">FXJ1.1311</strain>
    </source>
</reference>
<dbReference type="InterPro" id="IPR036291">
    <property type="entry name" value="NAD(P)-bd_dom_sf"/>
</dbReference>
<evidence type="ECO:0000313" key="3">
    <source>
        <dbReference type="Proteomes" id="UP000316639"/>
    </source>
</evidence>
<name>A0A563EM42_9PSEU</name>
<dbReference type="AlphaFoldDB" id="A0A563EM42"/>
<dbReference type="InterPro" id="IPR051783">
    <property type="entry name" value="NAD(P)-dependent_oxidoreduct"/>
</dbReference>
<dbReference type="SUPFAM" id="SSF51735">
    <property type="entry name" value="NAD(P)-binding Rossmann-fold domains"/>
    <property type="match status" value="1"/>
</dbReference>
<gene>
    <name evidence="2" type="ORF">FKR81_29455</name>
</gene>
<evidence type="ECO:0000259" key="1">
    <source>
        <dbReference type="Pfam" id="PF01370"/>
    </source>
</evidence>